<accession>A0A1I7G3W5</accession>
<dbReference type="Pfam" id="PF13439">
    <property type="entry name" value="Glyco_transf_4"/>
    <property type="match status" value="1"/>
</dbReference>
<feature type="domain" description="Glycosyl transferase family 1" evidence="1">
    <location>
        <begin position="193"/>
        <end position="331"/>
    </location>
</feature>
<gene>
    <name evidence="3" type="ORF">SAMN04487955_102232</name>
</gene>
<dbReference type="Gene3D" id="3.40.50.2000">
    <property type="entry name" value="Glycogen Phosphorylase B"/>
    <property type="match status" value="2"/>
</dbReference>
<protein>
    <submittedName>
        <fullName evidence="3">Glycosyltransferase involved in cell wall bisynthesis</fullName>
    </submittedName>
</protein>
<dbReference type="GO" id="GO:1901135">
    <property type="term" value="P:carbohydrate derivative metabolic process"/>
    <property type="evidence" value="ECO:0007669"/>
    <property type="project" value="UniProtKB-ARBA"/>
</dbReference>
<feature type="domain" description="Glycosyltransferase subfamily 4-like N-terminal" evidence="2">
    <location>
        <begin position="17"/>
        <end position="176"/>
    </location>
</feature>
<dbReference type="PANTHER" id="PTHR12526">
    <property type="entry name" value="GLYCOSYLTRANSFERASE"/>
    <property type="match status" value="1"/>
</dbReference>
<dbReference type="Pfam" id="PF00534">
    <property type="entry name" value="Glycos_transf_1"/>
    <property type="match status" value="1"/>
</dbReference>
<dbReference type="PANTHER" id="PTHR12526:SF638">
    <property type="entry name" value="SPORE COAT PROTEIN SA"/>
    <property type="match status" value="1"/>
</dbReference>
<dbReference type="GO" id="GO:0016757">
    <property type="term" value="F:glycosyltransferase activity"/>
    <property type="evidence" value="ECO:0007669"/>
    <property type="project" value="InterPro"/>
</dbReference>
<keyword evidence="3" id="KW-0808">Transferase</keyword>
<dbReference type="CDD" id="cd03811">
    <property type="entry name" value="GT4_GT28_WabH-like"/>
    <property type="match status" value="1"/>
</dbReference>
<evidence type="ECO:0000313" key="4">
    <source>
        <dbReference type="Proteomes" id="UP000198693"/>
    </source>
</evidence>
<name>A0A1I7G3W5_9GAMM</name>
<dbReference type="AlphaFoldDB" id="A0A1I7G3W5"/>
<proteinExistence type="predicted"/>
<evidence type="ECO:0000313" key="3">
    <source>
        <dbReference type="EMBL" id="SFU43149.1"/>
    </source>
</evidence>
<organism evidence="3 4">
    <name type="scientific">Halomonas korlensis</name>
    <dbReference type="NCBI Taxonomy" id="463301"/>
    <lineage>
        <taxon>Bacteria</taxon>
        <taxon>Pseudomonadati</taxon>
        <taxon>Pseudomonadota</taxon>
        <taxon>Gammaproteobacteria</taxon>
        <taxon>Oceanospirillales</taxon>
        <taxon>Halomonadaceae</taxon>
        <taxon>Halomonas</taxon>
    </lineage>
</organism>
<dbReference type="STRING" id="463301.SAMN04487955_102232"/>
<reference evidence="4" key="1">
    <citation type="submission" date="2016-10" db="EMBL/GenBank/DDBJ databases">
        <authorList>
            <person name="Varghese N."/>
            <person name="Submissions S."/>
        </authorList>
    </citation>
    <scope>NUCLEOTIDE SEQUENCE [LARGE SCALE GENOMIC DNA]</scope>
    <source>
        <strain evidence="4">CGMCC 1.6981</strain>
    </source>
</reference>
<dbReference type="SUPFAM" id="SSF53756">
    <property type="entry name" value="UDP-Glycosyltransferase/glycogen phosphorylase"/>
    <property type="match status" value="1"/>
</dbReference>
<dbReference type="Proteomes" id="UP000198693">
    <property type="component" value="Unassembled WGS sequence"/>
</dbReference>
<dbReference type="RefSeq" id="WP_089793097.1">
    <property type="nucleotide sequence ID" value="NZ_FPBP01000002.1"/>
</dbReference>
<evidence type="ECO:0000259" key="1">
    <source>
        <dbReference type="Pfam" id="PF00534"/>
    </source>
</evidence>
<dbReference type="InterPro" id="IPR028098">
    <property type="entry name" value="Glyco_trans_4-like_N"/>
</dbReference>
<dbReference type="EMBL" id="FPBP01000002">
    <property type="protein sequence ID" value="SFU43149.1"/>
    <property type="molecule type" value="Genomic_DNA"/>
</dbReference>
<sequence>MPDVKRFAFVVSDLYGGGAQRVLLNAAEGLRQRGHQICVYLLRDKIEHRIPSGLEVVNLAVVNRITKALANPLLEKWQAHTIKRALEAFRPDITICCSCDKITRHIKGLNLYLWVHSNSVEGLPNREQQKKLIYKLQRLYQGKKLIVVSKGIKHALVTQAGLTAESIKVIYNPFDQDCLKEGATEETLPRHLPKEYFIHVGTFEIRKRHDRLLRAYRESGSQTPLVIMGKGSAAETQAIGDCIKDLGLEDKVIVMGYQANPYPLIASAKALLLTSDREGLPTVLIEALLLHTPVISVDCPSGPSEILTHELVDYLIPPENEKGLANAIKRMDQAPVIVMERHYKQFLKETVLPQFEAL</sequence>
<keyword evidence="4" id="KW-1185">Reference proteome</keyword>
<dbReference type="InterPro" id="IPR001296">
    <property type="entry name" value="Glyco_trans_1"/>
</dbReference>
<evidence type="ECO:0000259" key="2">
    <source>
        <dbReference type="Pfam" id="PF13439"/>
    </source>
</evidence>
<dbReference type="OrthoDB" id="9792269at2"/>